<gene>
    <name evidence="1" type="ORF">KN815_10040</name>
</gene>
<comment type="caution">
    <text evidence="1">The sequence shown here is derived from an EMBL/GenBank/DDBJ whole genome shotgun (WGS) entry which is preliminary data.</text>
</comment>
<reference evidence="1 2" key="1">
    <citation type="submission" date="2021-06" db="EMBL/GenBank/DDBJ databases">
        <authorList>
            <person name="Pan X."/>
        </authorList>
    </citation>
    <scope>NUCLEOTIDE SEQUENCE [LARGE SCALE GENOMIC DNA]</scope>
    <source>
        <strain evidence="1 2">4503</strain>
    </source>
</reference>
<dbReference type="RefSeq" id="WP_216341420.1">
    <property type="nucleotide sequence ID" value="NZ_JAHLEM010000084.1"/>
</dbReference>
<keyword evidence="2" id="KW-1185">Reference proteome</keyword>
<dbReference type="EMBL" id="JAHLEM010000084">
    <property type="protein sequence ID" value="MBU3864407.1"/>
    <property type="molecule type" value="Genomic_DNA"/>
</dbReference>
<accession>A0ABS6CBY9</accession>
<evidence type="ECO:0000313" key="2">
    <source>
        <dbReference type="Proteomes" id="UP000720508"/>
    </source>
</evidence>
<protein>
    <submittedName>
        <fullName evidence="1">Uncharacterized protein</fullName>
    </submittedName>
</protein>
<organism evidence="1 2">
    <name type="scientific">Streptomyces niphimycinicus</name>
    <dbReference type="NCBI Taxonomy" id="2842201"/>
    <lineage>
        <taxon>Bacteria</taxon>
        <taxon>Bacillati</taxon>
        <taxon>Actinomycetota</taxon>
        <taxon>Actinomycetes</taxon>
        <taxon>Kitasatosporales</taxon>
        <taxon>Streptomycetaceae</taxon>
        <taxon>Streptomyces</taxon>
    </lineage>
</organism>
<dbReference type="Proteomes" id="UP000720508">
    <property type="component" value="Unassembled WGS sequence"/>
</dbReference>
<sequence length="212" mass="22469">MIGSASPSEPGQESGQRSVLKDGHNLAYQATWLNEPKDAANILHSAILHTRHPTARSLLHLRLARAQAALGESRACHRSLSTAEAELEAAGGEPAPAWCTWMQSADVLVDSGQCLLDLGQPARAHQLVGEGMLLLPGARNKTRAVFLTYQAGSFLQAGEADHAAAAAKESLLLANRIGAPRCVTLVRDLLPGFKKFAGAEGVEELLELARAN</sequence>
<evidence type="ECO:0000313" key="1">
    <source>
        <dbReference type="EMBL" id="MBU3864407.1"/>
    </source>
</evidence>
<proteinExistence type="predicted"/>
<name>A0ABS6CBY9_9ACTN</name>